<reference evidence="1 2" key="1">
    <citation type="submission" date="2016-10" db="EMBL/GenBank/DDBJ databases">
        <title>Paenibacillus species isolates.</title>
        <authorList>
            <person name="Beno S.M."/>
        </authorList>
    </citation>
    <scope>NUCLEOTIDE SEQUENCE [LARGE SCALE GENOMIC DNA]</scope>
    <source>
        <strain evidence="1 2">FSL R5-0923</strain>
    </source>
</reference>
<name>A0ABX3HB79_9BACL</name>
<dbReference type="EMBL" id="MPTD01000024">
    <property type="protein sequence ID" value="OMD46524.1"/>
    <property type="molecule type" value="Genomic_DNA"/>
</dbReference>
<accession>A0ABX3HB79</accession>
<gene>
    <name evidence="1" type="ORF">BSK51_26925</name>
</gene>
<evidence type="ECO:0000313" key="2">
    <source>
        <dbReference type="Proteomes" id="UP000187313"/>
    </source>
</evidence>
<comment type="caution">
    <text evidence="1">The sequence shown here is derived from an EMBL/GenBank/DDBJ whole genome shotgun (WGS) entry which is preliminary data.</text>
</comment>
<keyword evidence="2" id="KW-1185">Reference proteome</keyword>
<dbReference type="Proteomes" id="UP000187313">
    <property type="component" value="Unassembled WGS sequence"/>
</dbReference>
<protein>
    <submittedName>
        <fullName evidence="1">Uncharacterized protein</fullName>
    </submittedName>
</protein>
<evidence type="ECO:0000313" key="1">
    <source>
        <dbReference type="EMBL" id="OMD46524.1"/>
    </source>
</evidence>
<sequence>MSFKGVILYFRFKKMVCLLLLINDLEIHYDIYCIIALSFYDYFQSVCMVKSRYKAFNRNYY</sequence>
<proteinExistence type="predicted"/>
<organism evidence="1 2">
    <name type="scientific">Paenibacillus odorifer</name>
    <dbReference type="NCBI Taxonomy" id="189426"/>
    <lineage>
        <taxon>Bacteria</taxon>
        <taxon>Bacillati</taxon>
        <taxon>Bacillota</taxon>
        <taxon>Bacilli</taxon>
        <taxon>Bacillales</taxon>
        <taxon>Paenibacillaceae</taxon>
        <taxon>Paenibacillus</taxon>
    </lineage>
</organism>